<dbReference type="RefSeq" id="WP_192027472.1">
    <property type="nucleotide sequence ID" value="NZ_JACYTR010000001.1"/>
</dbReference>
<accession>A0AAW3ZEH8</accession>
<reference evidence="1 2" key="1">
    <citation type="submission" date="2020-09" db="EMBL/GenBank/DDBJ databases">
        <title>Pseudoxanthomonas sp. CAU 1598 isolated from sand of Yaerae Beach.</title>
        <authorList>
            <person name="Kim W."/>
        </authorList>
    </citation>
    <scope>NUCLEOTIDE SEQUENCE [LARGE SCALE GENOMIC DNA]</scope>
    <source>
        <strain evidence="1 2">CAU 1598</strain>
    </source>
</reference>
<dbReference type="EMBL" id="JACYTR010000001">
    <property type="protein sequence ID" value="MBD8524119.1"/>
    <property type="molecule type" value="Genomic_DNA"/>
</dbReference>
<gene>
    <name evidence="1" type="ORF">IFO71_00035</name>
</gene>
<organism evidence="1 2">
    <name type="scientific">Pseudomarimonas arenosa</name>
    <dbReference type="NCBI Taxonomy" id="2774145"/>
    <lineage>
        <taxon>Bacteria</taxon>
        <taxon>Pseudomonadati</taxon>
        <taxon>Pseudomonadota</taxon>
        <taxon>Gammaproteobacteria</taxon>
        <taxon>Lysobacterales</taxon>
        <taxon>Lysobacteraceae</taxon>
        <taxon>Pseudomarimonas</taxon>
    </lineage>
</organism>
<proteinExistence type="predicted"/>
<name>A0AAW3ZEH8_9GAMM</name>
<keyword evidence="2" id="KW-1185">Reference proteome</keyword>
<evidence type="ECO:0000313" key="2">
    <source>
        <dbReference type="Proteomes" id="UP000613768"/>
    </source>
</evidence>
<protein>
    <recommendedName>
        <fullName evidence="3">Replication protein</fullName>
    </recommendedName>
</protein>
<evidence type="ECO:0008006" key="3">
    <source>
        <dbReference type="Google" id="ProtNLM"/>
    </source>
</evidence>
<comment type="caution">
    <text evidence="1">The sequence shown here is derived from an EMBL/GenBank/DDBJ whole genome shotgun (WGS) entry which is preliminary data.</text>
</comment>
<dbReference type="AlphaFoldDB" id="A0AAW3ZEH8"/>
<evidence type="ECO:0000313" key="1">
    <source>
        <dbReference type="EMBL" id="MBD8524119.1"/>
    </source>
</evidence>
<dbReference type="Proteomes" id="UP000613768">
    <property type="component" value="Unassembled WGS sequence"/>
</dbReference>
<sequence>MTAIAPRKQPTISDLKPTALQLAILRRDIETIRRLAAVESERNKMGAGGNALTVSVHAYSRAVEQLQTQSARFYEAVVQLLLNAGMSCSYGNNEFVSAGLPHIPRCLREANAAHVQRWAAVDPYLTGSEGNQMEGSRFEKWATRNHDIHAQLGVEVRTADIDNDETVSDEDQADELRAWRLRYTRAQVEGRPSAMLAKRLEEAYELAPGALRRGGGPLPSDDRFAEPQLARNQNPWTGFAAAHIAEQAASPKILGAVERVTNGTQPQRAQAVGYLRKRYAVLQKIGGVPAAIVATLEAHYHVDLNRGEADLPLTTRQKAAQRKAEREAKAQAQTISTTPLVSIQRKEAAHGQPISQRNPFQRALAFPRDRTDRHAQVWMRYRAELCHA</sequence>